<dbReference type="Gene3D" id="3.30.559.10">
    <property type="entry name" value="Chloramphenicol acetyltransferase-like domain"/>
    <property type="match status" value="1"/>
</dbReference>
<dbReference type="FunFam" id="3.30.559.10:FF:000007">
    <property type="entry name" value="Dihydrolipoamide acetyltransferase component of pyruvate dehydrogenase complex"/>
    <property type="match status" value="1"/>
</dbReference>
<organism evidence="9 10">
    <name type="scientific">Anaerosolibacter carboniphilus</name>
    <dbReference type="NCBI Taxonomy" id="1417629"/>
    <lineage>
        <taxon>Bacteria</taxon>
        <taxon>Bacillati</taxon>
        <taxon>Bacillota</taxon>
        <taxon>Clostridia</taxon>
        <taxon>Peptostreptococcales</taxon>
        <taxon>Thermotaleaceae</taxon>
        <taxon>Anaerosolibacter</taxon>
    </lineage>
</organism>
<dbReference type="Gene3D" id="4.10.320.10">
    <property type="entry name" value="E3-binding domain"/>
    <property type="match status" value="1"/>
</dbReference>
<dbReference type="InterPro" id="IPR036625">
    <property type="entry name" value="E3-bd_dom_sf"/>
</dbReference>
<proteinExistence type="inferred from homology"/>
<dbReference type="Proteomes" id="UP000579281">
    <property type="component" value="Unassembled WGS sequence"/>
</dbReference>
<protein>
    <recommendedName>
        <fullName evidence="6">Dihydrolipoamide acetyltransferase component of pyruvate dehydrogenase complex</fullName>
        <ecNumber evidence="6">2.3.1.-</ecNumber>
    </recommendedName>
</protein>
<evidence type="ECO:0000256" key="3">
    <source>
        <dbReference type="ARBA" id="ARBA00022679"/>
    </source>
</evidence>
<name>A0A841KZZ2_9FIRM</name>
<evidence type="ECO:0000313" key="10">
    <source>
        <dbReference type="Proteomes" id="UP000579281"/>
    </source>
</evidence>
<dbReference type="RefSeq" id="WP_207727186.1">
    <property type="nucleotide sequence ID" value="NZ_JACHEN010000057.1"/>
</dbReference>
<comment type="caution">
    <text evidence="9">The sequence shown here is derived from an EMBL/GenBank/DDBJ whole genome shotgun (WGS) entry which is preliminary data.</text>
</comment>
<dbReference type="SUPFAM" id="SSF51230">
    <property type="entry name" value="Single hybrid motif"/>
    <property type="match status" value="1"/>
</dbReference>
<accession>A0A841KZZ2</accession>
<dbReference type="GO" id="GO:0016407">
    <property type="term" value="F:acetyltransferase activity"/>
    <property type="evidence" value="ECO:0007669"/>
    <property type="project" value="TreeGrafter"/>
</dbReference>
<dbReference type="AlphaFoldDB" id="A0A841KZZ2"/>
<dbReference type="GO" id="GO:0031405">
    <property type="term" value="F:lipoic acid binding"/>
    <property type="evidence" value="ECO:0007669"/>
    <property type="project" value="TreeGrafter"/>
</dbReference>
<dbReference type="InterPro" id="IPR050743">
    <property type="entry name" value="2-oxoacid_DH_E2_comp"/>
</dbReference>
<dbReference type="PROSITE" id="PS00189">
    <property type="entry name" value="LIPOYL"/>
    <property type="match status" value="1"/>
</dbReference>
<keyword evidence="4 6" id="KW-0450">Lipoyl</keyword>
<dbReference type="EC" id="2.3.1.-" evidence="6"/>
<evidence type="ECO:0000256" key="4">
    <source>
        <dbReference type="ARBA" id="ARBA00022823"/>
    </source>
</evidence>
<keyword evidence="5 6" id="KW-0012">Acyltransferase</keyword>
<keyword evidence="10" id="KW-1185">Reference proteome</keyword>
<dbReference type="Pfam" id="PF00364">
    <property type="entry name" value="Biotin_lipoyl"/>
    <property type="match status" value="1"/>
</dbReference>
<dbReference type="PANTHER" id="PTHR43178">
    <property type="entry name" value="DIHYDROLIPOAMIDE ACETYLTRANSFERASE COMPONENT OF PYRUVATE DEHYDROGENASE COMPLEX"/>
    <property type="match status" value="1"/>
</dbReference>
<dbReference type="InterPro" id="IPR001078">
    <property type="entry name" value="2-oxoacid_DH_actylTfrase"/>
</dbReference>
<dbReference type="PROSITE" id="PS51826">
    <property type="entry name" value="PSBD"/>
    <property type="match status" value="1"/>
</dbReference>
<dbReference type="InterPro" id="IPR011053">
    <property type="entry name" value="Single_hybrid_motif"/>
</dbReference>
<dbReference type="SUPFAM" id="SSF47005">
    <property type="entry name" value="Peripheral subunit-binding domain of 2-oxo acid dehydrogenase complex"/>
    <property type="match status" value="1"/>
</dbReference>
<dbReference type="GO" id="GO:0005737">
    <property type="term" value="C:cytoplasm"/>
    <property type="evidence" value="ECO:0007669"/>
    <property type="project" value="TreeGrafter"/>
</dbReference>
<dbReference type="InterPro" id="IPR003016">
    <property type="entry name" value="2-oxoA_DH_lipoyl-BS"/>
</dbReference>
<evidence type="ECO:0000259" key="7">
    <source>
        <dbReference type="PROSITE" id="PS50968"/>
    </source>
</evidence>
<evidence type="ECO:0000256" key="1">
    <source>
        <dbReference type="ARBA" id="ARBA00001938"/>
    </source>
</evidence>
<comment type="similarity">
    <text evidence="2 6">Belongs to the 2-oxoacid dehydrogenase family.</text>
</comment>
<dbReference type="Pfam" id="PF02817">
    <property type="entry name" value="E3_binding"/>
    <property type="match status" value="1"/>
</dbReference>
<dbReference type="PROSITE" id="PS50968">
    <property type="entry name" value="BIOTINYL_LIPOYL"/>
    <property type="match status" value="1"/>
</dbReference>
<feature type="domain" description="Lipoyl-binding" evidence="7">
    <location>
        <begin position="2"/>
        <end position="77"/>
    </location>
</feature>
<dbReference type="Pfam" id="PF00198">
    <property type="entry name" value="2-oxoacid_dh"/>
    <property type="match status" value="1"/>
</dbReference>
<dbReference type="SUPFAM" id="SSF52777">
    <property type="entry name" value="CoA-dependent acyltransferases"/>
    <property type="match status" value="1"/>
</dbReference>
<dbReference type="CDD" id="cd06849">
    <property type="entry name" value="lipoyl_domain"/>
    <property type="match status" value="1"/>
</dbReference>
<dbReference type="PANTHER" id="PTHR43178:SF5">
    <property type="entry name" value="LIPOAMIDE ACYLTRANSFERASE COMPONENT OF BRANCHED-CHAIN ALPHA-KETO ACID DEHYDROGENASE COMPLEX, MITOCHONDRIAL"/>
    <property type="match status" value="1"/>
</dbReference>
<evidence type="ECO:0000256" key="6">
    <source>
        <dbReference type="RuleBase" id="RU003423"/>
    </source>
</evidence>
<keyword evidence="9" id="KW-0670">Pyruvate</keyword>
<comment type="cofactor">
    <cofactor evidence="1 6">
        <name>(R)-lipoate</name>
        <dbReference type="ChEBI" id="CHEBI:83088"/>
    </cofactor>
</comment>
<gene>
    <name evidence="9" type="ORF">HNQ80_005115</name>
</gene>
<keyword evidence="3 6" id="KW-0808">Transferase</keyword>
<dbReference type="InterPro" id="IPR000089">
    <property type="entry name" value="Biotin_lipoyl"/>
</dbReference>
<sequence length="428" mass="47161">MIQEFKFPDIGEGIHEGKLLKWHMKVGDMIQAGDTIAEVETDKVNAELPSPYTGKVTALLAEEGGEIYVGQVLIKVDTGADEESQNQKVERVAEENAGVVGALEASSEVIPASSEGRKQETVVTEKRKVLATPVARKMAHDLGVDLTTIRGTGPGGRVMKADIRAAAERPQTITTVDSQPEKKVDLKMVTGSNHGDLIERVPLTMLRKTIAKKMVQSKYTAPHATAMDEIDVTELVKFRENAKDHFGPEENIHLTFMPFIMKAIVLALKKNPKINSSLDEEAEEIVLKKYYHLGIAVDTEEGLMVPVIRNVDQKSIVALAQDLEDLSQRARARKLIIDELKDSTFSITNYGAVGSIFGVPVINYPEVAIMGIGKISKKPVVLEDKLVLRHMLPVSMSFDHRVVDGGDAGRFMNDVKKYLSDPYRLLLL</sequence>
<evidence type="ECO:0000259" key="8">
    <source>
        <dbReference type="PROSITE" id="PS51826"/>
    </source>
</evidence>
<feature type="domain" description="Peripheral subunit-binding (PSBD)" evidence="8">
    <location>
        <begin position="130"/>
        <end position="167"/>
    </location>
</feature>
<dbReference type="EMBL" id="JACHEN010000057">
    <property type="protein sequence ID" value="MBB6218937.1"/>
    <property type="molecule type" value="Genomic_DNA"/>
</dbReference>
<dbReference type="Gene3D" id="2.40.50.100">
    <property type="match status" value="1"/>
</dbReference>
<evidence type="ECO:0000256" key="5">
    <source>
        <dbReference type="ARBA" id="ARBA00023315"/>
    </source>
</evidence>
<evidence type="ECO:0000256" key="2">
    <source>
        <dbReference type="ARBA" id="ARBA00007317"/>
    </source>
</evidence>
<dbReference type="InterPro" id="IPR023213">
    <property type="entry name" value="CAT-like_dom_sf"/>
</dbReference>
<dbReference type="InterPro" id="IPR004167">
    <property type="entry name" value="PSBD"/>
</dbReference>
<evidence type="ECO:0000313" key="9">
    <source>
        <dbReference type="EMBL" id="MBB6218937.1"/>
    </source>
</evidence>
<reference evidence="9 10" key="1">
    <citation type="submission" date="2020-08" db="EMBL/GenBank/DDBJ databases">
        <title>Genomic Encyclopedia of Type Strains, Phase IV (KMG-IV): sequencing the most valuable type-strain genomes for metagenomic binning, comparative biology and taxonomic classification.</title>
        <authorList>
            <person name="Goeker M."/>
        </authorList>
    </citation>
    <scope>NUCLEOTIDE SEQUENCE [LARGE SCALE GENOMIC DNA]</scope>
    <source>
        <strain evidence="9 10">DSM 103526</strain>
    </source>
</reference>